<comment type="caution">
    <text evidence="1">The sequence shown here is derived from an EMBL/GenBank/DDBJ whole genome shotgun (WGS) entry which is preliminary data.</text>
</comment>
<reference evidence="1 2" key="1">
    <citation type="submission" date="2019-10" db="EMBL/GenBank/DDBJ databases">
        <authorList>
            <person name="Palmer J.M."/>
        </authorList>
    </citation>
    <scope>NUCLEOTIDE SEQUENCE [LARGE SCALE GENOMIC DNA]</scope>
    <source>
        <strain evidence="1 2">TWF696</strain>
    </source>
</reference>
<dbReference type="Proteomes" id="UP001375240">
    <property type="component" value="Unassembled WGS sequence"/>
</dbReference>
<name>A0AAV9TYM7_9PEZI</name>
<evidence type="ECO:0000313" key="2">
    <source>
        <dbReference type="Proteomes" id="UP001375240"/>
    </source>
</evidence>
<keyword evidence="2" id="KW-1185">Reference proteome</keyword>
<evidence type="ECO:0008006" key="3">
    <source>
        <dbReference type="Google" id="ProtNLM"/>
    </source>
</evidence>
<accession>A0AAV9TYM7</accession>
<sequence length="282" mass="32151">MATQNQNQDPSLQLSEFQFLRLPVEIQLLVIGCDWRGFPAFSRVCSTWRSEVQKCVSRKVAQYSWLYSVPMPLSQPEGTNVFIHRIFSVASTWNIGDYTFTGVASDTAGAVSDVTRRRSFMTSNMFRDPALWEPHPAFADITTFDPRWFQDDRMIIWRGGPPGIMRMKIASICNIFGKLQIPALPILAPMECSLTILQFWEQIVKKLDRGIMNLTESLRNVEKLDEHHWPGTGTLFVNLEFKGHVACLAFEFCDNRRKDEQPDGKLAELAALNQTVKTSQKG</sequence>
<dbReference type="AlphaFoldDB" id="A0AAV9TYM7"/>
<protein>
    <recommendedName>
        <fullName evidence="3">F-box domain-containing protein</fullName>
    </recommendedName>
</protein>
<organism evidence="1 2">
    <name type="scientific">Orbilia brochopaga</name>
    <dbReference type="NCBI Taxonomy" id="3140254"/>
    <lineage>
        <taxon>Eukaryota</taxon>
        <taxon>Fungi</taxon>
        <taxon>Dikarya</taxon>
        <taxon>Ascomycota</taxon>
        <taxon>Pezizomycotina</taxon>
        <taxon>Orbiliomycetes</taxon>
        <taxon>Orbiliales</taxon>
        <taxon>Orbiliaceae</taxon>
        <taxon>Orbilia</taxon>
    </lineage>
</organism>
<evidence type="ECO:0000313" key="1">
    <source>
        <dbReference type="EMBL" id="KAK6331192.1"/>
    </source>
</evidence>
<gene>
    <name evidence="1" type="ORF">TWF696_003257</name>
</gene>
<dbReference type="EMBL" id="JAVHNQ010000016">
    <property type="protein sequence ID" value="KAK6331192.1"/>
    <property type="molecule type" value="Genomic_DNA"/>
</dbReference>
<proteinExistence type="predicted"/>